<evidence type="ECO:0000256" key="7">
    <source>
        <dbReference type="ARBA" id="ARBA00022927"/>
    </source>
</evidence>
<evidence type="ECO:0000256" key="6">
    <source>
        <dbReference type="ARBA" id="ARBA00022824"/>
    </source>
</evidence>
<dbReference type="SUPFAM" id="SSF48371">
    <property type="entry name" value="ARM repeat"/>
    <property type="match status" value="1"/>
</dbReference>
<dbReference type="PANTHER" id="PTHR19316">
    <property type="entry name" value="PROTEIN FOLDING REGULATOR"/>
    <property type="match status" value="1"/>
</dbReference>
<keyword evidence="5 9" id="KW-0732">Signal</keyword>
<sequence length="399" mass="42252">MNITRKSLLLILPLLSSVLAVANQEPIPLKFAAPGTEDNNELICHPGRDCYPRVFKPTSEFRVIEDDQEVPPGLHIRMDVTTGQRQAKLNTPSPADQENEAVVVHTSLPPSSPEPELPKDAPKEVPLREQKIKPPKHGAEGDQGVFDTSVTALLAGAEPPLQHALAELSELAHEAYWGAQLTGFPGAVKALLSHLSAALPQIRANAALVLGSALSNNPKALAHAVEAELAAPILAALKAEGDEAAKKRLVFLLGQTLRDAGVREQFLRENGPGVLTDVFHSASPAVRGRVATVIEDAFLNQDMRAEGSSDSDTSKGEAALQGLCVPFADGVVDLAASKDVDEAAKVLSALSALRKKLGCDLGTRFGEWVEGFKGDGELADGANAWRNGQDSSAQAKSEL</sequence>
<dbReference type="InterPro" id="IPR050693">
    <property type="entry name" value="Hsp70_NEF-Inhibitors"/>
</dbReference>
<keyword evidence="4" id="KW-0813">Transport</keyword>
<evidence type="ECO:0000256" key="1">
    <source>
        <dbReference type="ARBA" id="ARBA00010588"/>
    </source>
</evidence>
<dbReference type="InParanoid" id="A0A5J5EZ87"/>
<evidence type="ECO:0000256" key="3">
    <source>
        <dbReference type="ARBA" id="ARBA00015352"/>
    </source>
</evidence>
<dbReference type="Pfam" id="PF16782">
    <property type="entry name" value="SIL1"/>
    <property type="match status" value="1"/>
</dbReference>
<keyword evidence="11" id="KW-1185">Reference proteome</keyword>
<name>A0A5J5EZ87_9PEZI</name>
<keyword evidence="6" id="KW-0256">Endoplasmic reticulum</keyword>
<dbReference type="InterPro" id="IPR031884">
    <property type="entry name" value="Sil1_fungi"/>
</dbReference>
<comment type="caution">
    <text evidence="10">The sequence shown here is derived from an EMBL/GenBank/DDBJ whole genome shotgun (WGS) entry which is preliminary data.</text>
</comment>
<evidence type="ECO:0000256" key="5">
    <source>
        <dbReference type="ARBA" id="ARBA00022729"/>
    </source>
</evidence>
<dbReference type="Gene3D" id="1.25.10.10">
    <property type="entry name" value="Leucine-rich Repeat Variant"/>
    <property type="match status" value="1"/>
</dbReference>
<dbReference type="AlphaFoldDB" id="A0A5J5EZ87"/>
<comment type="similarity">
    <text evidence="1">Belongs to the SIL1 family.</text>
</comment>
<proteinExistence type="inferred from homology"/>
<dbReference type="GO" id="GO:0015031">
    <property type="term" value="P:protein transport"/>
    <property type="evidence" value="ECO:0007669"/>
    <property type="project" value="UniProtKB-KW"/>
</dbReference>
<reference evidence="10 11" key="1">
    <citation type="submission" date="2019-09" db="EMBL/GenBank/DDBJ databases">
        <title>Draft genome of the ectomycorrhizal ascomycete Sphaerosporella brunnea.</title>
        <authorList>
            <consortium name="DOE Joint Genome Institute"/>
            <person name="Benucci G.M."/>
            <person name="Marozzi G."/>
            <person name="Antonielli L."/>
            <person name="Sanchez S."/>
            <person name="Marco P."/>
            <person name="Wang X."/>
            <person name="Falini L.B."/>
            <person name="Barry K."/>
            <person name="Haridas S."/>
            <person name="Lipzen A."/>
            <person name="Labutti K."/>
            <person name="Grigoriev I.V."/>
            <person name="Murat C."/>
            <person name="Martin F."/>
            <person name="Albertini E."/>
            <person name="Donnini D."/>
            <person name="Bonito G."/>
        </authorList>
    </citation>
    <scope>NUCLEOTIDE SEQUENCE [LARGE SCALE GENOMIC DNA]</scope>
    <source>
        <strain evidence="10 11">Sb_GMNB300</strain>
    </source>
</reference>
<evidence type="ECO:0000256" key="8">
    <source>
        <dbReference type="ARBA" id="ARBA00023010"/>
    </source>
</evidence>
<protein>
    <recommendedName>
        <fullName evidence="3">Nucleotide exchange factor SIL1</fullName>
    </recommendedName>
</protein>
<dbReference type="EMBL" id="VXIS01000066">
    <property type="protein sequence ID" value="KAA8908642.1"/>
    <property type="molecule type" value="Genomic_DNA"/>
</dbReference>
<organism evidence="10 11">
    <name type="scientific">Sphaerosporella brunnea</name>
    <dbReference type="NCBI Taxonomy" id="1250544"/>
    <lineage>
        <taxon>Eukaryota</taxon>
        <taxon>Fungi</taxon>
        <taxon>Dikarya</taxon>
        <taxon>Ascomycota</taxon>
        <taxon>Pezizomycotina</taxon>
        <taxon>Pezizomycetes</taxon>
        <taxon>Pezizales</taxon>
        <taxon>Pyronemataceae</taxon>
        <taxon>Sphaerosporella</taxon>
    </lineage>
</organism>
<dbReference type="GO" id="GO:0005783">
    <property type="term" value="C:endoplasmic reticulum"/>
    <property type="evidence" value="ECO:0007669"/>
    <property type="project" value="InterPro"/>
</dbReference>
<dbReference type="GO" id="GO:0000774">
    <property type="term" value="F:adenyl-nucleotide exchange factor activity"/>
    <property type="evidence" value="ECO:0007669"/>
    <property type="project" value="InterPro"/>
</dbReference>
<feature type="chain" id="PRO_5023870587" description="Nucleotide exchange factor SIL1" evidence="9">
    <location>
        <begin position="25"/>
        <end position="399"/>
    </location>
</feature>
<accession>A0A5J5EZ87</accession>
<evidence type="ECO:0000313" key="11">
    <source>
        <dbReference type="Proteomes" id="UP000326924"/>
    </source>
</evidence>
<evidence type="ECO:0000256" key="2">
    <source>
        <dbReference type="ARBA" id="ARBA00011799"/>
    </source>
</evidence>
<comment type="subunit">
    <text evidence="2">Interacts with KAR2.</text>
</comment>
<gene>
    <name evidence="10" type="ORF">FN846DRAFT_944768</name>
</gene>
<dbReference type="PANTHER" id="PTHR19316:SF34">
    <property type="entry name" value="NUCLEOTIDE EXCHANGE FACTOR SIL1"/>
    <property type="match status" value="1"/>
</dbReference>
<evidence type="ECO:0000256" key="4">
    <source>
        <dbReference type="ARBA" id="ARBA00022448"/>
    </source>
</evidence>
<dbReference type="FunCoup" id="A0A5J5EZ87">
    <property type="interactions" value="149"/>
</dbReference>
<keyword evidence="8" id="KW-0811">Translocation</keyword>
<evidence type="ECO:0000256" key="9">
    <source>
        <dbReference type="SAM" id="SignalP"/>
    </source>
</evidence>
<keyword evidence="7" id="KW-0653">Protein transport</keyword>
<dbReference type="InterPro" id="IPR011989">
    <property type="entry name" value="ARM-like"/>
</dbReference>
<dbReference type="OrthoDB" id="448649at2759"/>
<dbReference type="InterPro" id="IPR016024">
    <property type="entry name" value="ARM-type_fold"/>
</dbReference>
<feature type="signal peptide" evidence="9">
    <location>
        <begin position="1"/>
        <end position="24"/>
    </location>
</feature>
<dbReference type="Proteomes" id="UP000326924">
    <property type="component" value="Unassembled WGS sequence"/>
</dbReference>
<evidence type="ECO:0000313" key="10">
    <source>
        <dbReference type="EMBL" id="KAA8908642.1"/>
    </source>
</evidence>